<reference evidence="2" key="1">
    <citation type="submission" date="2019-08" db="EMBL/GenBank/DDBJ databases">
        <authorList>
            <person name="Kucharzyk K."/>
            <person name="Murdoch R.W."/>
            <person name="Higgins S."/>
            <person name="Loffler F."/>
        </authorList>
    </citation>
    <scope>NUCLEOTIDE SEQUENCE</scope>
</reference>
<evidence type="ECO:0000256" key="1">
    <source>
        <dbReference type="SAM" id="MobiDB-lite"/>
    </source>
</evidence>
<feature type="compositionally biased region" description="Low complexity" evidence="1">
    <location>
        <begin position="41"/>
        <end position="55"/>
    </location>
</feature>
<name>A0A645B301_9ZZZZ</name>
<comment type="caution">
    <text evidence="2">The sequence shown here is derived from an EMBL/GenBank/DDBJ whole genome shotgun (WGS) entry which is preliminary data.</text>
</comment>
<organism evidence="2">
    <name type="scientific">bioreactor metagenome</name>
    <dbReference type="NCBI Taxonomy" id="1076179"/>
    <lineage>
        <taxon>unclassified sequences</taxon>
        <taxon>metagenomes</taxon>
        <taxon>ecological metagenomes</taxon>
    </lineage>
</organism>
<protein>
    <submittedName>
        <fullName evidence="2">Uncharacterized protein</fullName>
    </submittedName>
</protein>
<gene>
    <name evidence="2" type="ORF">SDC9_106686</name>
</gene>
<dbReference type="AlphaFoldDB" id="A0A645B301"/>
<accession>A0A645B301</accession>
<evidence type="ECO:0000313" key="2">
    <source>
        <dbReference type="EMBL" id="MPM59840.1"/>
    </source>
</evidence>
<dbReference type="EMBL" id="VSSQ01017482">
    <property type="protein sequence ID" value="MPM59840.1"/>
    <property type="molecule type" value="Genomic_DNA"/>
</dbReference>
<dbReference type="PROSITE" id="PS51257">
    <property type="entry name" value="PROKAR_LIPOPROTEIN"/>
    <property type="match status" value="1"/>
</dbReference>
<sequence length="232" mass="25673">MKTSVRIILLMLAIIFLFGCSATEPRYSNGQDLSYQSSLGATQEAETESAQTSEEPLAFSDQEDQTQNQRSFLNLSINGEIQEMELVGLVQSGGVYSVMYWARDVRNNMLGSVSLMIPVRGLAGDQFSDTDAYAGLPMANIIYSDRKGNNYSTYDDSQSDYNTYDEFINPSAPQYREGRKFVIAIDDVSSDGNVISGRLIAEFNGQDNDSNDNTVIKIDESSFAFDVRDGSK</sequence>
<feature type="region of interest" description="Disordered" evidence="1">
    <location>
        <begin position="38"/>
        <end position="66"/>
    </location>
</feature>
<proteinExistence type="predicted"/>